<proteinExistence type="predicted"/>
<dbReference type="EnsemblMetazoa" id="G6460.1">
    <property type="protein sequence ID" value="G6460.1:cds"/>
    <property type="gene ID" value="G6460"/>
</dbReference>
<keyword evidence="4" id="KW-1185">Reference proteome</keyword>
<dbReference type="Proteomes" id="UP000005408">
    <property type="component" value="Unassembled WGS sequence"/>
</dbReference>
<dbReference type="InterPro" id="IPR007889">
    <property type="entry name" value="HTH_Psq"/>
</dbReference>
<sequence length="443" mass="47206">MAKKRKNIYQNYSTQDLEKAVSAVRAGMSVRKASIEYSVPKTTIHDHVSGRIEPGAKPGKPPAIPVEIEAKVFKSALEAANMGFGISRALFSSAWESSVTPNNIKAGFKACGIYPVDLGAIPDQAFHTSIPFDIPLSQSQSAALSACASTSTGICSSAISSPTSSSVAPAICTTSSSSSLSLSEIPSTSVLSRAQPTSASSASITPYDILNSSVPPSDLANSTDSPSGTLLAEVTLQAADPHLTDGEFVIATTDDLLHLASVLDLDLPISSEINDIFSPKPNKSRQTVNLPNKVTIPENTETGVTIFTIKGEKTSFELVNQYPEVTSEVLEYDARGQVIKIRNGVLFDYEGEHRTYVMRFQETFTKTSTTMTDLILVIEVDDVKEASDTGSLSSGSSGCCDDISTIKWMVPAFTAVVLFVLIVSCSILLICILKTKNRITVEN</sequence>
<accession>A0A8W8NDM0</accession>
<dbReference type="Gene3D" id="1.10.10.60">
    <property type="entry name" value="Homeodomain-like"/>
    <property type="match status" value="1"/>
</dbReference>
<dbReference type="AlphaFoldDB" id="A0A8W8NDM0"/>
<evidence type="ECO:0000313" key="4">
    <source>
        <dbReference type="Proteomes" id="UP000005408"/>
    </source>
</evidence>
<reference evidence="3" key="1">
    <citation type="submission" date="2022-08" db="UniProtKB">
        <authorList>
            <consortium name="EnsemblMetazoa"/>
        </authorList>
    </citation>
    <scope>IDENTIFICATION</scope>
    <source>
        <strain evidence="3">05x7-T-G4-1.051#20</strain>
    </source>
</reference>
<feature type="domain" description="HTH psq-type" evidence="2">
    <location>
        <begin position="16"/>
        <end position="52"/>
    </location>
</feature>
<feature type="transmembrane region" description="Helical" evidence="1">
    <location>
        <begin position="408"/>
        <end position="433"/>
    </location>
</feature>
<keyword evidence="1" id="KW-0812">Transmembrane</keyword>
<evidence type="ECO:0000313" key="3">
    <source>
        <dbReference type="EnsemblMetazoa" id="G6460.1:cds"/>
    </source>
</evidence>
<dbReference type="SUPFAM" id="SSF46689">
    <property type="entry name" value="Homeodomain-like"/>
    <property type="match status" value="1"/>
</dbReference>
<evidence type="ECO:0000256" key="1">
    <source>
        <dbReference type="SAM" id="Phobius"/>
    </source>
</evidence>
<keyword evidence="1" id="KW-1133">Transmembrane helix</keyword>
<dbReference type="Pfam" id="PF05225">
    <property type="entry name" value="HTH_psq"/>
    <property type="match status" value="1"/>
</dbReference>
<organism evidence="3 4">
    <name type="scientific">Magallana gigas</name>
    <name type="common">Pacific oyster</name>
    <name type="synonym">Crassostrea gigas</name>
    <dbReference type="NCBI Taxonomy" id="29159"/>
    <lineage>
        <taxon>Eukaryota</taxon>
        <taxon>Metazoa</taxon>
        <taxon>Spiralia</taxon>
        <taxon>Lophotrochozoa</taxon>
        <taxon>Mollusca</taxon>
        <taxon>Bivalvia</taxon>
        <taxon>Autobranchia</taxon>
        <taxon>Pteriomorphia</taxon>
        <taxon>Ostreida</taxon>
        <taxon>Ostreoidea</taxon>
        <taxon>Ostreidae</taxon>
        <taxon>Magallana</taxon>
    </lineage>
</organism>
<name>A0A8W8NDM0_MAGGI</name>
<dbReference type="InterPro" id="IPR009057">
    <property type="entry name" value="Homeodomain-like_sf"/>
</dbReference>
<dbReference type="GO" id="GO:0003677">
    <property type="term" value="F:DNA binding"/>
    <property type="evidence" value="ECO:0007669"/>
    <property type="project" value="InterPro"/>
</dbReference>
<keyword evidence="1" id="KW-0472">Membrane</keyword>
<protein>
    <recommendedName>
        <fullName evidence="2">HTH psq-type domain-containing protein</fullName>
    </recommendedName>
</protein>
<evidence type="ECO:0000259" key="2">
    <source>
        <dbReference type="Pfam" id="PF05225"/>
    </source>
</evidence>